<dbReference type="SMART" id="SM00233">
    <property type="entry name" value="PH"/>
    <property type="match status" value="1"/>
</dbReference>
<feature type="compositionally biased region" description="Pro residues" evidence="2">
    <location>
        <begin position="1489"/>
        <end position="1499"/>
    </location>
</feature>
<feature type="compositionally biased region" description="Low complexity" evidence="2">
    <location>
        <begin position="1064"/>
        <end position="1090"/>
    </location>
</feature>
<dbReference type="Gene3D" id="1.10.287.1490">
    <property type="match status" value="1"/>
</dbReference>
<feature type="compositionally biased region" description="Low complexity" evidence="2">
    <location>
        <begin position="147"/>
        <end position="158"/>
    </location>
</feature>
<feature type="compositionally biased region" description="Pro residues" evidence="2">
    <location>
        <begin position="1036"/>
        <end position="1047"/>
    </location>
</feature>
<feature type="compositionally biased region" description="Basic and acidic residues" evidence="2">
    <location>
        <begin position="133"/>
        <end position="146"/>
    </location>
</feature>
<organism evidence="4 5">
    <name type="scientific">Trametes coccinea (strain BRFM310)</name>
    <name type="common">Pycnoporus coccineus</name>
    <dbReference type="NCBI Taxonomy" id="1353009"/>
    <lineage>
        <taxon>Eukaryota</taxon>
        <taxon>Fungi</taxon>
        <taxon>Dikarya</taxon>
        <taxon>Basidiomycota</taxon>
        <taxon>Agaricomycotina</taxon>
        <taxon>Agaricomycetes</taxon>
        <taxon>Polyporales</taxon>
        <taxon>Polyporaceae</taxon>
        <taxon>Trametes</taxon>
    </lineage>
</organism>
<proteinExistence type="predicted"/>
<feature type="region of interest" description="Disordered" evidence="2">
    <location>
        <begin position="451"/>
        <end position="622"/>
    </location>
</feature>
<dbReference type="GO" id="GO:0000226">
    <property type="term" value="P:microtubule cytoskeleton organization"/>
    <property type="evidence" value="ECO:0007669"/>
    <property type="project" value="TreeGrafter"/>
</dbReference>
<feature type="compositionally biased region" description="Acidic residues" evidence="2">
    <location>
        <begin position="457"/>
        <end position="467"/>
    </location>
</feature>
<dbReference type="PROSITE" id="PS50003">
    <property type="entry name" value="PH_DOMAIN"/>
    <property type="match status" value="1"/>
</dbReference>
<evidence type="ECO:0000256" key="2">
    <source>
        <dbReference type="SAM" id="MobiDB-lite"/>
    </source>
</evidence>
<feature type="region of interest" description="Disordered" evidence="2">
    <location>
        <begin position="368"/>
        <end position="409"/>
    </location>
</feature>
<keyword evidence="1" id="KW-0175">Coiled coil</keyword>
<feature type="region of interest" description="Disordered" evidence="2">
    <location>
        <begin position="1"/>
        <end position="23"/>
    </location>
</feature>
<keyword evidence="5" id="KW-1185">Reference proteome</keyword>
<dbReference type="Proteomes" id="UP000193067">
    <property type="component" value="Unassembled WGS sequence"/>
</dbReference>
<dbReference type="InterPro" id="IPR001849">
    <property type="entry name" value="PH_domain"/>
</dbReference>
<evidence type="ECO:0000313" key="5">
    <source>
        <dbReference type="Proteomes" id="UP000193067"/>
    </source>
</evidence>
<dbReference type="SUPFAM" id="SSF50729">
    <property type="entry name" value="PH domain-like"/>
    <property type="match status" value="1"/>
</dbReference>
<evidence type="ECO:0000313" key="4">
    <source>
        <dbReference type="EMBL" id="OSC96584.1"/>
    </source>
</evidence>
<feature type="coiled-coil region" evidence="1">
    <location>
        <begin position="188"/>
        <end position="335"/>
    </location>
</feature>
<dbReference type="InterPro" id="IPR024774">
    <property type="entry name" value="PH_dom-Mcp5-type"/>
</dbReference>
<feature type="compositionally biased region" description="Basic and acidic residues" evidence="2">
    <location>
        <begin position="1648"/>
        <end position="1659"/>
    </location>
</feature>
<feature type="region of interest" description="Disordered" evidence="2">
    <location>
        <begin position="1010"/>
        <end position="1334"/>
    </location>
</feature>
<dbReference type="EMBL" id="KZ084174">
    <property type="protein sequence ID" value="OSC96584.1"/>
    <property type="molecule type" value="Genomic_DNA"/>
</dbReference>
<dbReference type="PANTHER" id="PTHR28190">
    <property type="entry name" value="NUCLEAR MIGRATION PROTEIN NUM1"/>
    <property type="match status" value="1"/>
</dbReference>
<sequence length="1713" mass="186125">MATFSDGEDAMSSLSRPVSPSAVHFDTTDSMRMHLQALLDSKEKQLQSAATLGHQLLAQRMELEERIRQLQELDLDTSGGSSDDGHGGLDVSVRERYRELAEAIKAWDMENEQLTTVFGGPKATNGVHAPAARHAEPSRSEHERAKSSAAGPSAAQSSRRAKNAAHRADDVEFAFEIGSGLLTEVRRLQSLLGERDKAIQDMKEEKDDLEKTVENLRGALRQQEQSADKFKEENWNLEVTLQELRAQMQDAQATAQRLEGENKRLTRQLTQAREAVDQHKNEAERQQTAYEELKAKHETDVAQHRKHAASLQRDKSDLQQAIDSMKVEMAKQQRRLPRFGSPLTPNAAMASEVATPADQDEDDVFSTAGASTHTRKKMDNSGLFPPDGFDFETDSPDPSPSRPFLAPNHPSNEIEALQQRLAHAQRQINTLKSTLQREKELRMDYRRKLEASPGFAIEEEEDEGEENEAPKPKARLTPYRSGRGRGRGRGRGGLTLTQRLGLAAHSPASEYNDDMESDASPAPPVPPLPAAFRPEDAKDFMDDMDEEPDLQASPSPNVQSNRTSVDGMDPAFANILRRSASAGSLQQSTSPLRQAVARTQRGGTLPRRSRGGAAYQEARPPSLVGQPEALAAELGFGMIGSPLTDDLKQEFAAIETAEIAVQTDFEASPPPPPPPPIRVTPATIEMGVQADPEPEIPIPRIEVSMQTDEEPVPVLADAEVQYEDLEPPVVPVFASAEVQTSAPPVTHAEMQTVPEPAPVVPVRVDMDIQTQEVPSPTTVSAETQTTVVESSPQARNVSGTYLDTSVGDSSGDTTIHALPRPSPTFSDAPAYYDEDDGETETGSIMGETTQTEEFTDARSMMTPTESISDYHSIMTVSDADFSDSGSDDESIKASRIHSRNDNFSAMSSTASFPMTSPTYGLPASPAPPKPTYDSVAIETEPIPETPRPVMVEIEVQAEPEPLPEPPKIVLVEAEVQVEPEPEPAPEPVPEPVVEVEVAPEPQFIESVVMTEPEPVPEPEPKPELKEISVQTDEWVPPAPPAPAPVPALAPAAVLVPPAPSQAGSSATAPLSVPPVSSVPSTAPSSTSAVPASPPSVPTVFRVGPSSQQFQFISPPPSAGPTTTSIPAVVAAPSPNTTIRDANATFIARPRTSHSDRRQSIESTLSSVMDDVIGRSRTPSMLPNIDKSRPPMMVLPPPPRQPPPPNSMLPPPFIPEKRMSHDLPPPRPSSPPPPELIQRATTPSLGVPGRGTIGRSHGSMPPSQQGLRQLPSTSSFRSAANAASRAPLSSPSALSFNLRDRERRELSSASLHSGGQSIGSQRSSISSEHHMFEQHMRRHSNLEAMNAAERPSQASAAGSTDPTIIHAITQTMIGEFLYKYTRRAIGKGHGERRHKRFFWVHPYTRTLYWSSADPGSSNVTESSAKSAYIESVRAVMDPNPMPPGIHQYSVVVTTPHREMKFTAPTKERHDIWYNALTYLLTRPGGQMQPPGNPGPAPPMSPMSVNGDLPDEDQHYQPNMVSSPESQRSTRTGRTALSGESWNVTPRGQRSRSQISLGGSMGKRSGTPAAEYLRWAHQETPSSPSKDFEHIPGGQDDEDLDFELHDDTLSDGGFEGLENVRACCDGRHTVGRSGRGGHHHHHHHHHDHPPKREPSRAREQLLDPNAIEMQRPVSPAWSFRSRAGSTTSHDGGGFFSRFGSRRSTKTAGTSAGHDS</sequence>
<feature type="region of interest" description="Disordered" evidence="2">
    <location>
        <begin position="120"/>
        <end position="165"/>
    </location>
</feature>
<feature type="compositionally biased region" description="Low complexity" evidence="2">
    <location>
        <begin position="1273"/>
        <end position="1296"/>
    </location>
</feature>
<dbReference type="GO" id="GO:0005543">
    <property type="term" value="F:phospholipid binding"/>
    <property type="evidence" value="ECO:0007669"/>
    <property type="project" value="InterPro"/>
</dbReference>
<feature type="compositionally biased region" description="Pro residues" evidence="2">
    <location>
        <begin position="1222"/>
        <end position="1234"/>
    </location>
</feature>
<feature type="compositionally biased region" description="Pro residues" evidence="2">
    <location>
        <begin position="1192"/>
        <end position="1213"/>
    </location>
</feature>
<protein>
    <recommendedName>
        <fullName evidence="3">PH domain-containing protein</fullName>
    </recommendedName>
</protein>
<reference evidence="4 5" key="1">
    <citation type="journal article" date="2015" name="Biotechnol. Biofuels">
        <title>Enhanced degradation of softwood versus hardwood by the white-rot fungus Pycnoporus coccineus.</title>
        <authorList>
            <person name="Couturier M."/>
            <person name="Navarro D."/>
            <person name="Chevret D."/>
            <person name="Henrissat B."/>
            <person name="Piumi F."/>
            <person name="Ruiz-Duenas F.J."/>
            <person name="Martinez A.T."/>
            <person name="Grigoriev I.V."/>
            <person name="Riley R."/>
            <person name="Lipzen A."/>
            <person name="Berrin J.G."/>
            <person name="Master E.R."/>
            <person name="Rosso M.N."/>
        </authorList>
    </citation>
    <scope>NUCLEOTIDE SEQUENCE [LARGE SCALE GENOMIC DNA]</scope>
    <source>
        <strain evidence="4 5">BRFM310</strain>
    </source>
</reference>
<accession>A0A1Y2I609</accession>
<dbReference type="GO" id="GO:0005739">
    <property type="term" value="C:mitochondrion"/>
    <property type="evidence" value="ECO:0007669"/>
    <property type="project" value="TreeGrafter"/>
</dbReference>
<name>A0A1Y2I609_TRAC3</name>
<feature type="region of interest" description="Disordered" evidence="2">
    <location>
        <begin position="1482"/>
        <end position="1564"/>
    </location>
</feature>
<gene>
    <name evidence="4" type="ORF">PYCCODRAFT_1440963</name>
</gene>
<dbReference type="CDD" id="cd13365">
    <property type="entry name" value="PH_PLC_plant-like"/>
    <property type="match status" value="1"/>
</dbReference>
<feature type="region of interest" description="Disordered" evidence="2">
    <location>
        <begin position="772"/>
        <end position="828"/>
    </location>
</feature>
<feature type="compositionally biased region" description="Basic residues" evidence="2">
    <location>
        <begin position="1633"/>
        <end position="1647"/>
    </location>
</feature>
<dbReference type="GO" id="GO:0032065">
    <property type="term" value="P:maintenance of protein location in cell cortex"/>
    <property type="evidence" value="ECO:0007669"/>
    <property type="project" value="InterPro"/>
</dbReference>
<dbReference type="Pfam" id="PF12814">
    <property type="entry name" value="Mcp5_PH"/>
    <property type="match status" value="1"/>
</dbReference>
<dbReference type="OrthoDB" id="2149224at2759"/>
<feature type="compositionally biased region" description="Polar residues" evidence="2">
    <location>
        <begin position="581"/>
        <end position="592"/>
    </location>
</feature>
<feature type="domain" description="PH" evidence="3">
    <location>
        <begin position="1369"/>
        <end position="1480"/>
    </location>
</feature>
<feature type="coiled-coil region" evidence="1">
    <location>
        <begin position="414"/>
        <end position="448"/>
    </location>
</feature>
<feature type="region of interest" description="Disordered" evidence="2">
    <location>
        <begin position="1629"/>
        <end position="1713"/>
    </location>
</feature>
<evidence type="ECO:0000256" key="1">
    <source>
        <dbReference type="SAM" id="Coils"/>
    </source>
</evidence>
<evidence type="ECO:0000259" key="3">
    <source>
        <dbReference type="PROSITE" id="PS50003"/>
    </source>
</evidence>
<dbReference type="STRING" id="1353009.A0A1Y2I609"/>
<dbReference type="GO" id="GO:0015631">
    <property type="term" value="F:tubulin binding"/>
    <property type="evidence" value="ECO:0007669"/>
    <property type="project" value="TreeGrafter"/>
</dbReference>
<feature type="compositionally biased region" description="Polar residues" evidence="2">
    <location>
        <begin position="1260"/>
        <end position="1272"/>
    </location>
</feature>
<feature type="compositionally biased region" description="Polar residues" evidence="2">
    <location>
        <begin position="552"/>
        <end position="564"/>
    </location>
</feature>
<feature type="region of interest" description="Disordered" evidence="2">
    <location>
        <begin position="1576"/>
        <end position="1597"/>
    </location>
</feature>
<dbReference type="GO" id="GO:0005938">
    <property type="term" value="C:cell cortex"/>
    <property type="evidence" value="ECO:0007669"/>
    <property type="project" value="InterPro"/>
</dbReference>
<feature type="compositionally biased region" description="Polar residues" evidence="2">
    <location>
        <begin position="772"/>
        <end position="813"/>
    </location>
</feature>
<dbReference type="InterPro" id="IPR053005">
    <property type="entry name" value="Nuclear_Pos-Cytoskel_Interact"/>
</dbReference>
<feature type="compositionally biased region" description="Low complexity" evidence="2">
    <location>
        <begin position="1312"/>
        <end position="1325"/>
    </location>
</feature>
<feature type="compositionally biased region" description="Polar residues" evidence="2">
    <location>
        <begin position="1514"/>
        <end position="1555"/>
    </location>
</feature>
<dbReference type="PANTHER" id="PTHR28190:SF1">
    <property type="entry name" value="NUCLEAR MIGRATION PROTEIN NUM1"/>
    <property type="match status" value="1"/>
</dbReference>